<dbReference type="PRINTS" id="PR00173">
    <property type="entry name" value="EDTRNSPORT"/>
</dbReference>
<gene>
    <name evidence="9" type="ORF">OP8BY_1802</name>
</gene>
<evidence type="ECO:0000256" key="6">
    <source>
        <dbReference type="ARBA" id="ARBA00022989"/>
    </source>
</evidence>
<dbReference type="GO" id="GO:0015293">
    <property type="term" value="F:symporter activity"/>
    <property type="evidence" value="ECO:0007669"/>
    <property type="project" value="UniProtKB-KW"/>
</dbReference>
<feature type="transmembrane region" description="Helical" evidence="8">
    <location>
        <begin position="74"/>
        <end position="96"/>
    </location>
</feature>
<dbReference type="Proteomes" id="UP000257323">
    <property type="component" value="Unassembled WGS sequence"/>
</dbReference>
<name>A0A3E2BNA8_9BACT</name>
<comment type="caution">
    <text evidence="9">The sequence shown here is derived from an EMBL/GenBank/DDBJ whole genome shotgun (WGS) entry which is preliminary data.</text>
</comment>
<feature type="transmembrane region" description="Helical" evidence="8">
    <location>
        <begin position="40"/>
        <end position="62"/>
    </location>
</feature>
<accession>A0A3E2BNA8</accession>
<dbReference type="InterPro" id="IPR036458">
    <property type="entry name" value="Na:dicarbo_symporter_sf"/>
</dbReference>
<evidence type="ECO:0000256" key="7">
    <source>
        <dbReference type="ARBA" id="ARBA00023136"/>
    </source>
</evidence>
<feature type="transmembrane region" description="Helical" evidence="8">
    <location>
        <begin position="152"/>
        <end position="170"/>
    </location>
</feature>
<feature type="transmembrane region" description="Helical" evidence="8">
    <location>
        <begin position="336"/>
        <end position="362"/>
    </location>
</feature>
<keyword evidence="5" id="KW-0769">Symport</keyword>
<organism evidence="9 10">
    <name type="scientific">Candidatus Saccharicenans subterraneus</name>
    <dbReference type="NCBI Taxonomy" id="2508984"/>
    <lineage>
        <taxon>Bacteria</taxon>
        <taxon>Candidatus Aminicenantota</taxon>
        <taxon>Candidatus Aminicenantia</taxon>
        <taxon>Candidatus Aminicenantales</taxon>
        <taxon>Candidatus Saccharicenantaceae</taxon>
        <taxon>Candidatus Saccharicenans</taxon>
    </lineage>
</organism>
<keyword evidence="6 8" id="KW-1133">Transmembrane helix</keyword>
<evidence type="ECO:0000256" key="2">
    <source>
        <dbReference type="ARBA" id="ARBA00022448"/>
    </source>
</evidence>
<comment type="subcellular location">
    <subcellularLocation>
        <location evidence="1">Cell membrane</location>
        <topology evidence="1">Multi-pass membrane protein</topology>
    </subcellularLocation>
</comment>
<feature type="transmembrane region" description="Helical" evidence="8">
    <location>
        <begin position="198"/>
        <end position="219"/>
    </location>
</feature>
<feature type="transmembrane region" description="Helical" evidence="8">
    <location>
        <begin position="310"/>
        <end position="330"/>
    </location>
</feature>
<evidence type="ECO:0000256" key="1">
    <source>
        <dbReference type="ARBA" id="ARBA00004651"/>
    </source>
</evidence>
<sequence>MKKVPLHTKIFIGLFLGVVAGLVLGPKARSIEFVGTIFIRLITMVVVPLVFFSLALGTASLGDIKKLGRVGLKTFLYFTLTTAIAITIGLLAANLLKPGMGLNEQVKQELLKNYQQAAQSKISVAQEKPSLISVLVNIVPTNPVKAMAEGEMLQVIFLALVFGLCLSLITPEKSKPILHFFDGINETVLQVVNLVMKFAPFGVLALLASIIGQFGLGILVTLLKYALVTILGLTFHALVIDGLLVRFLGRMKPGRFFKGTSDAMLIAFSTSSSNATIPVALECLDELKVKKEYSSFVVPLGATINMDGTALYQGVAAVFIAQIYGIPLSLAAQATIVLMAILASIGTAGVPGAGMIMLAMVLKQIGIPLEGVALILGVDRLLDMCRTTVNMIGNMAASVVIHRSEEKRPAGQA</sequence>
<dbReference type="GO" id="GO:0005886">
    <property type="term" value="C:plasma membrane"/>
    <property type="evidence" value="ECO:0007669"/>
    <property type="project" value="UniProtKB-SubCell"/>
</dbReference>
<keyword evidence="7 8" id="KW-0472">Membrane</keyword>
<protein>
    <submittedName>
        <fullName evidence="9">Proton/glutamate symport protein</fullName>
    </submittedName>
</protein>
<dbReference type="InterPro" id="IPR018107">
    <property type="entry name" value="Na-dicarboxylate_symporter_CS"/>
</dbReference>
<dbReference type="PANTHER" id="PTHR42865:SF7">
    <property type="entry name" value="PROTON_GLUTAMATE-ASPARTATE SYMPORTER"/>
    <property type="match status" value="1"/>
</dbReference>
<dbReference type="Gene3D" id="1.10.3860.10">
    <property type="entry name" value="Sodium:dicarboxylate symporter"/>
    <property type="match status" value="1"/>
</dbReference>
<evidence type="ECO:0000313" key="9">
    <source>
        <dbReference type="EMBL" id="RFT16198.1"/>
    </source>
</evidence>
<proteinExistence type="predicted"/>
<dbReference type="AlphaFoldDB" id="A0A3E2BNA8"/>
<evidence type="ECO:0000256" key="4">
    <source>
        <dbReference type="ARBA" id="ARBA00022692"/>
    </source>
</evidence>
<keyword evidence="2" id="KW-0813">Transport</keyword>
<dbReference type="GO" id="GO:0006835">
    <property type="term" value="P:dicarboxylic acid transport"/>
    <property type="evidence" value="ECO:0007669"/>
    <property type="project" value="TreeGrafter"/>
</dbReference>
<dbReference type="PROSITE" id="PS00714">
    <property type="entry name" value="NA_DICARBOXYL_SYMP_2"/>
    <property type="match status" value="1"/>
</dbReference>
<evidence type="ECO:0000256" key="5">
    <source>
        <dbReference type="ARBA" id="ARBA00022847"/>
    </source>
</evidence>
<feature type="transmembrane region" description="Helical" evidence="8">
    <location>
        <begin position="225"/>
        <end position="248"/>
    </location>
</feature>
<dbReference type="SUPFAM" id="SSF118215">
    <property type="entry name" value="Proton glutamate symport protein"/>
    <property type="match status" value="1"/>
</dbReference>
<keyword evidence="4 8" id="KW-0812">Transmembrane</keyword>
<dbReference type="Pfam" id="PF00375">
    <property type="entry name" value="SDF"/>
    <property type="match status" value="1"/>
</dbReference>
<dbReference type="PANTHER" id="PTHR42865">
    <property type="entry name" value="PROTON/GLUTAMATE-ASPARTATE SYMPORTER"/>
    <property type="match status" value="1"/>
</dbReference>
<dbReference type="FunFam" id="1.10.3860.10:FF:000001">
    <property type="entry name" value="C4-dicarboxylate transport protein"/>
    <property type="match status" value="1"/>
</dbReference>
<evidence type="ECO:0000313" key="10">
    <source>
        <dbReference type="Proteomes" id="UP000257323"/>
    </source>
</evidence>
<evidence type="ECO:0000256" key="8">
    <source>
        <dbReference type="SAM" id="Phobius"/>
    </source>
</evidence>
<evidence type="ECO:0000256" key="3">
    <source>
        <dbReference type="ARBA" id="ARBA00022475"/>
    </source>
</evidence>
<reference evidence="9 10" key="1">
    <citation type="submission" date="2018-08" db="EMBL/GenBank/DDBJ databases">
        <title>Genome analysis of the thermophilic bacterium of the candidate phylum Aminicenantes from deep subsurface aquifer revealed its physiology and ecological role.</title>
        <authorList>
            <person name="Kadnikov V.V."/>
            <person name="Mardanov A.V."/>
            <person name="Beletsky A.V."/>
            <person name="Karnachuk O.V."/>
            <person name="Ravin N.V."/>
        </authorList>
    </citation>
    <scope>NUCLEOTIDE SEQUENCE [LARGE SCALE GENOMIC DNA]</scope>
    <source>
        <strain evidence="9">BY38</strain>
    </source>
</reference>
<keyword evidence="3" id="KW-1003">Cell membrane</keyword>
<dbReference type="InterPro" id="IPR001991">
    <property type="entry name" value="Na-dicarboxylate_symporter"/>
</dbReference>
<dbReference type="EMBL" id="QUAH01000004">
    <property type="protein sequence ID" value="RFT16198.1"/>
    <property type="molecule type" value="Genomic_DNA"/>
</dbReference>